<dbReference type="PANTHER" id="PTHR43798:SF33">
    <property type="entry name" value="HYDROLASE, PUTATIVE (AFU_ORTHOLOGUE AFUA_2G14860)-RELATED"/>
    <property type="match status" value="1"/>
</dbReference>
<dbReference type="Gene3D" id="3.40.50.1820">
    <property type="entry name" value="alpha/beta hydrolase"/>
    <property type="match status" value="1"/>
</dbReference>
<evidence type="ECO:0000259" key="1">
    <source>
        <dbReference type="Pfam" id="PF00561"/>
    </source>
</evidence>
<dbReference type="InterPro" id="IPR000639">
    <property type="entry name" value="Epox_hydrolase-like"/>
</dbReference>
<accession>A0ABU3V9S3</accession>
<dbReference type="PRINTS" id="PR00412">
    <property type="entry name" value="EPOXHYDRLASE"/>
</dbReference>
<organism evidence="2 3">
    <name type="scientific">Sedimentitalea todarodis</name>
    <dbReference type="NCBI Taxonomy" id="1631240"/>
    <lineage>
        <taxon>Bacteria</taxon>
        <taxon>Pseudomonadati</taxon>
        <taxon>Pseudomonadota</taxon>
        <taxon>Alphaproteobacteria</taxon>
        <taxon>Rhodobacterales</taxon>
        <taxon>Paracoccaceae</taxon>
        <taxon>Sedimentitalea</taxon>
    </lineage>
</organism>
<dbReference type="InterPro" id="IPR029058">
    <property type="entry name" value="AB_hydrolase_fold"/>
</dbReference>
<comment type="caution">
    <text evidence="2">The sequence shown here is derived from an EMBL/GenBank/DDBJ whole genome shotgun (WGS) entry which is preliminary data.</text>
</comment>
<dbReference type="Pfam" id="PF00561">
    <property type="entry name" value="Abhydrolase_1"/>
    <property type="match status" value="1"/>
</dbReference>
<sequence>MITTILSVLLLAIVALLALSIYRTRRVAAEAVHLVPQAGEIVPVAGGTIHYVDLGPKDAQTLVMIHGLSGQLQHFTYALAGLLAQRFRVIVVDRPGCGYSTRESDALAAPSEQGRMIGEALDRLGVERPVLVGHSLGGAVSLAMAMDRPDRVGALALLCPATQHEDVVPEVFKGLLVKSPAVRRLIGATIAVPMAAATKDRVLGIVYHPETPSEDFMIGAGGALGLRPEAFVTASSDVVALRDVGKTQSARYEDELRVPGGILFGASDVILSPAVHGHTMQAHGLEFEMLEGRGHMIPLTAPQDCAEFISRMAGKVG</sequence>
<dbReference type="RefSeq" id="WP_316773390.1">
    <property type="nucleotide sequence ID" value="NZ_JASMWN010000002.1"/>
</dbReference>
<dbReference type="EMBL" id="JASMWN010000002">
    <property type="protein sequence ID" value="MDU9002918.1"/>
    <property type="molecule type" value="Genomic_DNA"/>
</dbReference>
<evidence type="ECO:0000313" key="2">
    <source>
        <dbReference type="EMBL" id="MDU9002918.1"/>
    </source>
</evidence>
<protein>
    <submittedName>
        <fullName evidence="2">Alpha/beta fold hydrolase</fullName>
    </submittedName>
</protein>
<name>A0ABU3V9S3_9RHOB</name>
<dbReference type="Proteomes" id="UP001255416">
    <property type="component" value="Unassembled WGS sequence"/>
</dbReference>
<dbReference type="InterPro" id="IPR000073">
    <property type="entry name" value="AB_hydrolase_1"/>
</dbReference>
<dbReference type="PANTHER" id="PTHR43798">
    <property type="entry name" value="MONOACYLGLYCEROL LIPASE"/>
    <property type="match status" value="1"/>
</dbReference>
<dbReference type="SUPFAM" id="SSF53474">
    <property type="entry name" value="alpha/beta-Hydrolases"/>
    <property type="match status" value="1"/>
</dbReference>
<feature type="domain" description="AB hydrolase-1" evidence="1">
    <location>
        <begin position="61"/>
        <end position="166"/>
    </location>
</feature>
<dbReference type="PRINTS" id="PR00111">
    <property type="entry name" value="ABHYDROLASE"/>
</dbReference>
<keyword evidence="3" id="KW-1185">Reference proteome</keyword>
<reference evidence="3" key="1">
    <citation type="submission" date="2023-05" db="EMBL/GenBank/DDBJ databases">
        <title>Sedimentitalea sp. nov. JM2-8.</title>
        <authorList>
            <person name="Huang J."/>
        </authorList>
    </citation>
    <scope>NUCLEOTIDE SEQUENCE [LARGE SCALE GENOMIC DNA]</scope>
    <source>
        <strain evidence="3">KHS03</strain>
    </source>
</reference>
<keyword evidence="2" id="KW-0378">Hydrolase</keyword>
<proteinExistence type="predicted"/>
<gene>
    <name evidence="2" type="ORF">QO231_03495</name>
</gene>
<evidence type="ECO:0000313" key="3">
    <source>
        <dbReference type="Proteomes" id="UP001255416"/>
    </source>
</evidence>
<dbReference type="GO" id="GO:0016787">
    <property type="term" value="F:hydrolase activity"/>
    <property type="evidence" value="ECO:0007669"/>
    <property type="project" value="UniProtKB-KW"/>
</dbReference>
<dbReference type="InterPro" id="IPR050266">
    <property type="entry name" value="AB_hydrolase_sf"/>
</dbReference>